<feature type="compositionally biased region" description="Polar residues" evidence="1">
    <location>
        <begin position="230"/>
        <end position="239"/>
    </location>
</feature>
<feature type="region of interest" description="Disordered" evidence="1">
    <location>
        <begin position="218"/>
        <end position="239"/>
    </location>
</feature>
<evidence type="ECO:0000256" key="1">
    <source>
        <dbReference type="SAM" id="MobiDB-lite"/>
    </source>
</evidence>
<proteinExistence type="predicted"/>
<organism evidence="2">
    <name type="scientific">Bactrocera latifrons</name>
    <name type="common">Malaysian fruit fly</name>
    <name type="synonym">Chaetodacus latifrons</name>
    <dbReference type="NCBI Taxonomy" id="174628"/>
    <lineage>
        <taxon>Eukaryota</taxon>
        <taxon>Metazoa</taxon>
        <taxon>Ecdysozoa</taxon>
        <taxon>Arthropoda</taxon>
        <taxon>Hexapoda</taxon>
        <taxon>Insecta</taxon>
        <taxon>Pterygota</taxon>
        <taxon>Neoptera</taxon>
        <taxon>Endopterygota</taxon>
        <taxon>Diptera</taxon>
        <taxon>Brachycera</taxon>
        <taxon>Muscomorpha</taxon>
        <taxon>Tephritoidea</taxon>
        <taxon>Tephritidae</taxon>
        <taxon>Bactrocera</taxon>
        <taxon>Bactrocera</taxon>
    </lineage>
</organism>
<name>A0A0K8VE37_BACLA</name>
<sequence length="1072" mass="117743">HDRRSDSRDARIKSENSDVRHDRRSDSRDARIKSENSDVRHDRRSDSKRHHEDANKKSKDTNEKARDKVMNINRNENVTYTVDGLTRSKDIHGKAPNPFKEGGREDKLSLNPKFCERTHEDTKNMKRDQGDNFLDKHLPACKDSQSLEKLLAEQKLTKEKLIALENEFSCKETDKNANRLVKADGMTTPKKTALFDELFGNTPTNAGDLNSNVIDFRKDSSSSATTSPSNYTDTSEPTIISSTINSKKTDTNDYYIPIKEEQNKQNKNDANLVTNSDNGSLTGKPLIASLTSEDQAANENSAKKPVTGVKRNEETVDYAKIATILLSDDEEETEIEQAAETHKVEILKNEPKYNGNKINGGIQILSNIRLPNIYEIRAHQRRLRELAAAKKPKRANIVETSIKPNAAQNITKVVVPVSELVTKGIQKNSITTSTAAENNEGIDLEEESIETKIQQDKNSPQLSAGISADTNDITLNNETTTEVSSSDTTKIVDQKSIENLNLVDENVPPRLEANTGATHNDKSVADDVVLKVATSKQIKSDTIEIKRQNITEESIRSSNTEKSEQVINGTEGINEILTKAKVEQIAISETILNNAISDVLETVELIVQNETKSPQIAIITDIELAVSSATNINNENNESGDLPLSHTIANNDMPVMDLLTELLPDDSERKISMVKCLENIKNSQELAEGNNEISQTSKTSENNAGMALVEEELLCGENTNHLLQNSPMNIEAKESCKLNVIAQQKEITEVKEIDEQKVGTTDEVNMQATEKLLEAVNTANESTIEVKVISETAESNCDSVLSAEKSEESNRKTHEDNTEQKPIARSEVVIQKVVPESAAYKSEELLVSADTTNVSFSEIDDGITKCSEVMVPDTTNRIINETERSVDCNRNVEHSGAIIDKSESTEPNGISEESAIAENATENGSGPIIEKPESAKCNGISEEFSVAESITESDSSPVIEKSESSKHNGISEESAIAKSTTETGSGPVIEKSESTKSTIAERHIGVTEETAIAEGSIVLDESVLRETEAAVSYLVNSMDKLTNSFLDGNEKNNGSSKSTLHRYEVCGGIKSS</sequence>
<feature type="region of interest" description="Disordered" evidence="1">
    <location>
        <begin position="948"/>
        <end position="996"/>
    </location>
</feature>
<feature type="non-terminal residue" evidence="2">
    <location>
        <position position="1"/>
    </location>
</feature>
<feature type="region of interest" description="Disordered" evidence="1">
    <location>
        <begin position="1"/>
        <end position="73"/>
    </location>
</feature>
<dbReference type="AlphaFoldDB" id="A0A0K8VE37"/>
<accession>A0A0K8VE37</accession>
<dbReference type="OrthoDB" id="1938039at2759"/>
<feature type="compositionally biased region" description="Basic and acidic residues" evidence="1">
    <location>
        <begin position="1"/>
        <end position="69"/>
    </location>
</feature>
<feature type="region of interest" description="Disordered" evidence="1">
    <location>
        <begin position="802"/>
        <end position="824"/>
    </location>
</feature>
<evidence type="ECO:0000313" key="2">
    <source>
        <dbReference type="EMBL" id="JAI36780.1"/>
    </source>
</evidence>
<feature type="region of interest" description="Disordered" evidence="1">
    <location>
        <begin position="260"/>
        <end position="285"/>
    </location>
</feature>
<reference evidence="2" key="1">
    <citation type="submission" date="2015-06" db="EMBL/GenBank/DDBJ databases">
        <authorList>
            <person name="Hoefler B.C."/>
            <person name="Straight P.D."/>
        </authorList>
    </citation>
    <scope>NUCLEOTIDE SEQUENCE</scope>
</reference>
<feature type="region of interest" description="Disordered" evidence="1">
    <location>
        <begin position="88"/>
        <end position="107"/>
    </location>
</feature>
<protein>
    <submittedName>
        <fullName evidence="2">Uncharacterized protein</fullName>
    </submittedName>
</protein>
<dbReference type="EMBL" id="GDHF01015534">
    <property type="protein sequence ID" value="JAI36780.1"/>
    <property type="molecule type" value="Transcribed_RNA"/>
</dbReference>
<feature type="compositionally biased region" description="Basic and acidic residues" evidence="1">
    <location>
        <begin position="804"/>
        <end position="824"/>
    </location>
</feature>
<gene>
    <name evidence="2" type="ORF">c1_g1_i1</name>
</gene>
<feature type="compositionally biased region" description="Polar residues" evidence="1">
    <location>
        <begin position="268"/>
        <end position="281"/>
    </location>
</feature>
<feature type="compositionally biased region" description="Basic and acidic residues" evidence="1">
    <location>
        <begin position="960"/>
        <end position="970"/>
    </location>
</feature>